<evidence type="ECO:0000313" key="2">
    <source>
        <dbReference type="EMBL" id="GIQ71432.1"/>
    </source>
</evidence>
<comment type="caution">
    <text evidence="2">The sequence shown here is derived from an EMBL/GenBank/DDBJ whole genome shotgun (WGS) entry which is preliminary data.</text>
</comment>
<gene>
    <name evidence="2" type="ORF">XYCOK13_42560</name>
</gene>
<sequence>MTFLTLSPTSVPNLSKERSDEGDGNRQFIPFLYLSLASRRVYMCYNEFASERMYIPAASDDMIMGDLNGSGGYEHESKAAGYNME</sequence>
<proteinExistence type="predicted"/>
<feature type="compositionally biased region" description="Polar residues" evidence="1">
    <location>
        <begin position="1"/>
        <end position="13"/>
    </location>
</feature>
<dbReference type="Proteomes" id="UP000677918">
    <property type="component" value="Unassembled WGS sequence"/>
</dbReference>
<dbReference type="EMBL" id="BOVK01000089">
    <property type="protein sequence ID" value="GIQ71432.1"/>
    <property type="molecule type" value="Genomic_DNA"/>
</dbReference>
<accession>A0A8J4H5P5</accession>
<feature type="region of interest" description="Disordered" evidence="1">
    <location>
        <begin position="1"/>
        <end position="25"/>
    </location>
</feature>
<feature type="compositionally biased region" description="Basic and acidic residues" evidence="1">
    <location>
        <begin position="15"/>
        <end position="24"/>
    </location>
</feature>
<protein>
    <submittedName>
        <fullName evidence="2">Uncharacterized protein</fullName>
    </submittedName>
</protein>
<evidence type="ECO:0000256" key="1">
    <source>
        <dbReference type="SAM" id="MobiDB-lite"/>
    </source>
</evidence>
<organism evidence="2 3">
    <name type="scientific">Xylanibacillus composti</name>
    <dbReference type="NCBI Taxonomy" id="1572762"/>
    <lineage>
        <taxon>Bacteria</taxon>
        <taxon>Bacillati</taxon>
        <taxon>Bacillota</taxon>
        <taxon>Bacilli</taxon>
        <taxon>Bacillales</taxon>
        <taxon>Paenibacillaceae</taxon>
        <taxon>Xylanibacillus</taxon>
    </lineage>
</organism>
<evidence type="ECO:0000313" key="3">
    <source>
        <dbReference type="Proteomes" id="UP000677918"/>
    </source>
</evidence>
<name>A0A8J4H5P5_9BACL</name>
<keyword evidence="3" id="KW-1185">Reference proteome</keyword>
<reference evidence="2" key="1">
    <citation type="submission" date="2021-04" db="EMBL/GenBank/DDBJ databases">
        <title>Draft genome sequence of Xylanibacillus composti strain K13.</title>
        <authorList>
            <person name="Uke A."/>
            <person name="Chhe C."/>
            <person name="Baramee S."/>
            <person name="Kosugi A."/>
        </authorList>
    </citation>
    <scope>NUCLEOTIDE SEQUENCE</scope>
    <source>
        <strain evidence="2">K13</strain>
    </source>
</reference>
<dbReference type="AlphaFoldDB" id="A0A8J4H5P5"/>